<evidence type="ECO:0000256" key="2">
    <source>
        <dbReference type="ARBA" id="ARBA00022679"/>
    </source>
</evidence>
<evidence type="ECO:0000259" key="3">
    <source>
        <dbReference type="Pfam" id="PF13649"/>
    </source>
</evidence>
<dbReference type="EC" id="2.1.1.144" evidence="4"/>
<gene>
    <name evidence="4" type="ORF">DDF84_018315</name>
</gene>
<keyword evidence="1 4" id="KW-0489">Methyltransferase</keyword>
<dbReference type="Proteomes" id="UP000253772">
    <property type="component" value="Chromosome c1"/>
</dbReference>
<dbReference type="GO" id="GO:0030798">
    <property type="term" value="F:trans-aconitate 2-methyltransferase activity"/>
    <property type="evidence" value="ECO:0007669"/>
    <property type="project" value="UniProtKB-EC"/>
</dbReference>
<dbReference type="Pfam" id="PF13649">
    <property type="entry name" value="Methyltransf_25"/>
    <property type="match status" value="1"/>
</dbReference>
<accession>A0A2L0XBU5</accession>
<dbReference type="InterPro" id="IPR041698">
    <property type="entry name" value="Methyltransf_25"/>
</dbReference>
<dbReference type="AlphaFoldDB" id="A0A2L0XBU5"/>
<proteinExistence type="predicted"/>
<name>A0A2L0XBU5_9BURK</name>
<dbReference type="NCBIfam" id="NF002463">
    <property type="entry name" value="PRK01683.1"/>
    <property type="match status" value="1"/>
</dbReference>
<dbReference type="OrthoDB" id="9795085at2"/>
<reference evidence="4 5" key="1">
    <citation type="submission" date="2019-03" db="EMBL/GenBank/DDBJ databases">
        <title>Comparative insights into the high quality Complete genome sequence of highly metal resistant Cupriavidus metallidurans strain BS1 isolated from a gold-copper mine.</title>
        <authorList>
            <person name="Mazhar H.S."/>
            <person name="Rensing C."/>
        </authorList>
    </citation>
    <scope>NUCLEOTIDE SEQUENCE [LARGE SCALE GENOMIC DNA]</scope>
    <source>
        <strain evidence="4 5">BS1</strain>
    </source>
</reference>
<keyword evidence="2 4" id="KW-0808">Transferase</keyword>
<dbReference type="PANTHER" id="PTHR43861:SF1">
    <property type="entry name" value="TRANS-ACONITATE 2-METHYLTRANSFERASE"/>
    <property type="match status" value="1"/>
</dbReference>
<sequence length="256" mass="28290">MTWSASQYVQFEDERTRPVRDLVGAIPTASARRAADVGCGPGNSTEVLAARYAGAEVTGFDSDADMIAAARKRLPDLRFDIADVTAWKDPGPYDVILANAVFQWVPDHATLFPSLIDKLAPGGSLAVQMPDNLNEPPHQLMRETALNGPWADKLAKAAEARTPLANERWYYELLKPHCTRVDIWRTIYQHPLKGGPAAIVEWFKGSGLRPFLAPLTEDEKAEYLKRYEAAVAKVFPAMSDGTVLLPFPRVFIVATR</sequence>
<dbReference type="SUPFAM" id="SSF53335">
    <property type="entry name" value="S-adenosyl-L-methionine-dependent methyltransferases"/>
    <property type="match status" value="1"/>
</dbReference>
<dbReference type="GO" id="GO:0032259">
    <property type="term" value="P:methylation"/>
    <property type="evidence" value="ECO:0007669"/>
    <property type="project" value="UniProtKB-KW"/>
</dbReference>
<feature type="domain" description="Methyltransferase" evidence="3">
    <location>
        <begin position="35"/>
        <end position="123"/>
    </location>
</feature>
<dbReference type="RefSeq" id="WP_017511655.1">
    <property type="nucleotide sequence ID" value="NZ_CP026544.1"/>
</dbReference>
<dbReference type="Gene3D" id="1.10.150.290">
    <property type="entry name" value="S-adenosyl-L-methionine-dependent methyltransferases"/>
    <property type="match status" value="1"/>
</dbReference>
<protein>
    <submittedName>
        <fullName evidence="4">Trans-aconitate 2-methyltransferase</fullName>
        <ecNumber evidence="4">2.1.1.144</ecNumber>
    </submittedName>
</protein>
<dbReference type="InterPro" id="IPR023149">
    <property type="entry name" value="Trans_acon_MeTrfase_C"/>
</dbReference>
<dbReference type="PANTHER" id="PTHR43861">
    <property type="entry name" value="TRANS-ACONITATE 2-METHYLTRANSFERASE-RELATED"/>
    <property type="match status" value="1"/>
</dbReference>
<evidence type="ECO:0000256" key="1">
    <source>
        <dbReference type="ARBA" id="ARBA00022603"/>
    </source>
</evidence>
<organism evidence="4 5">
    <name type="scientific">Cupriavidus metallidurans</name>
    <dbReference type="NCBI Taxonomy" id="119219"/>
    <lineage>
        <taxon>Bacteria</taxon>
        <taxon>Pseudomonadati</taxon>
        <taxon>Pseudomonadota</taxon>
        <taxon>Betaproteobacteria</taxon>
        <taxon>Burkholderiales</taxon>
        <taxon>Burkholderiaceae</taxon>
        <taxon>Cupriavidus</taxon>
    </lineage>
</organism>
<evidence type="ECO:0000313" key="4">
    <source>
        <dbReference type="EMBL" id="QBP11566.1"/>
    </source>
</evidence>
<evidence type="ECO:0000313" key="5">
    <source>
        <dbReference type="Proteomes" id="UP000253772"/>
    </source>
</evidence>
<dbReference type="Gene3D" id="3.40.50.150">
    <property type="entry name" value="Vaccinia Virus protein VP39"/>
    <property type="match status" value="1"/>
</dbReference>
<dbReference type="CDD" id="cd02440">
    <property type="entry name" value="AdoMet_MTases"/>
    <property type="match status" value="1"/>
</dbReference>
<dbReference type="InterPro" id="IPR029063">
    <property type="entry name" value="SAM-dependent_MTases_sf"/>
</dbReference>
<dbReference type="EMBL" id="CP037900">
    <property type="protein sequence ID" value="QBP11566.1"/>
    <property type="molecule type" value="Genomic_DNA"/>
</dbReference>